<feature type="transmembrane region" description="Helical" evidence="1">
    <location>
        <begin position="90"/>
        <end position="114"/>
    </location>
</feature>
<dbReference type="Proteomes" id="UP000008022">
    <property type="component" value="Unassembled WGS sequence"/>
</dbReference>
<keyword evidence="1" id="KW-1133">Transmembrane helix</keyword>
<proteinExistence type="predicted"/>
<dbReference type="InterPro" id="IPR022149">
    <property type="entry name" value="DUF3681"/>
</dbReference>
<keyword evidence="1" id="KW-0812">Transmembrane</keyword>
<evidence type="ECO:0000256" key="1">
    <source>
        <dbReference type="SAM" id="Phobius"/>
    </source>
</evidence>
<evidence type="ECO:0000313" key="2">
    <source>
        <dbReference type="EnsemblPlants" id="ORUFI04G27430.1"/>
    </source>
</evidence>
<dbReference type="Gramene" id="ORUFI04G27430.1">
    <property type="protein sequence ID" value="ORUFI04G27430.1"/>
    <property type="gene ID" value="ORUFI04G27430"/>
</dbReference>
<keyword evidence="3" id="KW-1185">Reference proteome</keyword>
<dbReference type="OMA" id="PGGVFQH"/>
<protein>
    <submittedName>
        <fullName evidence="2">Uncharacterized protein</fullName>
    </submittedName>
</protein>
<dbReference type="EnsemblPlants" id="ORUFI04G27430.1">
    <property type="protein sequence ID" value="ORUFI04G27430.1"/>
    <property type="gene ID" value="ORUFI04G27430"/>
</dbReference>
<dbReference type="PANTHER" id="PTHR33530:SF12">
    <property type="entry name" value="MAJOR FACILITATOR SUPERFAMILY (MFS) PROFILE DOMAIN-CONTAINING PROTEIN"/>
    <property type="match status" value="1"/>
</dbReference>
<name>A0A0E0PE94_ORYRU</name>
<dbReference type="PANTHER" id="PTHR33530">
    <property type="entry name" value="OS01G0147100 PROTEIN"/>
    <property type="match status" value="1"/>
</dbReference>
<evidence type="ECO:0000313" key="3">
    <source>
        <dbReference type="Proteomes" id="UP000008022"/>
    </source>
</evidence>
<sequence length="148" mass="16151">MNTRCSSHFQFQAYIESPSTTKKTHTLVMELMASLINILALISEACRSAEKLPAALITGGVVERPRRRSSSAFFKPPGGVFQHHGKAPFYLYYGIIGGVAIFGFAEAWAGFWVSGDLNGRRAVGKTILWVSILPLVLVAALGGFVFMR</sequence>
<reference evidence="3" key="1">
    <citation type="submission" date="2013-06" db="EMBL/GenBank/DDBJ databases">
        <authorList>
            <person name="Zhao Q."/>
        </authorList>
    </citation>
    <scope>NUCLEOTIDE SEQUENCE</scope>
    <source>
        <strain evidence="3">cv. W1943</strain>
    </source>
</reference>
<dbReference type="AlphaFoldDB" id="A0A0E0PE94"/>
<reference evidence="2" key="2">
    <citation type="submission" date="2015-06" db="UniProtKB">
        <authorList>
            <consortium name="EnsemblPlants"/>
        </authorList>
    </citation>
    <scope>IDENTIFICATION</scope>
</reference>
<dbReference type="HOGENOM" id="CLU_129564_1_0_1"/>
<dbReference type="Pfam" id="PF12442">
    <property type="entry name" value="DUF3681"/>
    <property type="match status" value="1"/>
</dbReference>
<accession>A0A0E0PE94</accession>
<feature type="transmembrane region" description="Helical" evidence="1">
    <location>
        <begin position="126"/>
        <end position="147"/>
    </location>
</feature>
<keyword evidence="1" id="KW-0472">Membrane</keyword>
<dbReference type="eggNOG" id="ENOG502R4D0">
    <property type="taxonomic scope" value="Eukaryota"/>
</dbReference>
<organism evidence="2 3">
    <name type="scientific">Oryza rufipogon</name>
    <name type="common">Brownbeard rice</name>
    <name type="synonym">Asian wild rice</name>
    <dbReference type="NCBI Taxonomy" id="4529"/>
    <lineage>
        <taxon>Eukaryota</taxon>
        <taxon>Viridiplantae</taxon>
        <taxon>Streptophyta</taxon>
        <taxon>Embryophyta</taxon>
        <taxon>Tracheophyta</taxon>
        <taxon>Spermatophyta</taxon>
        <taxon>Magnoliopsida</taxon>
        <taxon>Liliopsida</taxon>
        <taxon>Poales</taxon>
        <taxon>Poaceae</taxon>
        <taxon>BOP clade</taxon>
        <taxon>Oryzoideae</taxon>
        <taxon>Oryzeae</taxon>
        <taxon>Oryzinae</taxon>
        <taxon>Oryza</taxon>
    </lineage>
</organism>